<dbReference type="KEGG" id="salk:FBQ74_16160"/>
<organism evidence="1 2">
    <name type="scientific">Salinimonas iocasae</name>
    <dbReference type="NCBI Taxonomy" id="2572577"/>
    <lineage>
        <taxon>Bacteria</taxon>
        <taxon>Pseudomonadati</taxon>
        <taxon>Pseudomonadota</taxon>
        <taxon>Gammaproteobacteria</taxon>
        <taxon>Alteromonadales</taxon>
        <taxon>Alteromonadaceae</taxon>
        <taxon>Alteromonas/Salinimonas group</taxon>
        <taxon>Salinimonas</taxon>
    </lineage>
</organism>
<protein>
    <submittedName>
        <fullName evidence="1">Phytanoyl-CoA dioxygenase family protein</fullName>
    </submittedName>
</protein>
<evidence type="ECO:0000313" key="1">
    <source>
        <dbReference type="EMBL" id="QCZ94909.1"/>
    </source>
</evidence>
<dbReference type="GO" id="GO:0016706">
    <property type="term" value="F:2-oxoglutarate-dependent dioxygenase activity"/>
    <property type="evidence" value="ECO:0007669"/>
    <property type="project" value="UniProtKB-ARBA"/>
</dbReference>
<keyword evidence="1" id="KW-0560">Oxidoreductase</keyword>
<dbReference type="InterPro" id="IPR008775">
    <property type="entry name" value="Phytyl_CoA_dOase-like"/>
</dbReference>
<keyword evidence="1" id="KW-0223">Dioxygenase</keyword>
<reference evidence="1 2" key="1">
    <citation type="submission" date="2019-04" db="EMBL/GenBank/DDBJ databases">
        <title>Salinimonas iocasae sp. nov., a halophilic bacterium isolated from the outer tube casing of tubeworms in Okinawa Trough.</title>
        <authorList>
            <person name="Zhang H."/>
            <person name="Wang H."/>
            <person name="Li C."/>
        </authorList>
    </citation>
    <scope>NUCLEOTIDE SEQUENCE [LARGE SCALE GENOMIC DNA]</scope>
    <source>
        <strain evidence="1 2">KX18D6</strain>
    </source>
</reference>
<keyword evidence="2" id="KW-1185">Reference proteome</keyword>
<dbReference type="Gene3D" id="2.60.120.620">
    <property type="entry name" value="q2cbj1_9rhob like domain"/>
    <property type="match status" value="1"/>
</dbReference>
<dbReference type="Proteomes" id="UP000304912">
    <property type="component" value="Chromosome"/>
</dbReference>
<gene>
    <name evidence="1" type="ORF">FBQ74_16160</name>
</gene>
<dbReference type="EMBL" id="CP039852">
    <property type="protein sequence ID" value="QCZ94909.1"/>
    <property type="molecule type" value="Genomic_DNA"/>
</dbReference>
<proteinExistence type="predicted"/>
<dbReference type="OrthoDB" id="6355542at2"/>
<dbReference type="RefSeq" id="WP_139757641.1">
    <property type="nucleotide sequence ID" value="NZ_CP039852.1"/>
</dbReference>
<dbReference type="AlphaFoldDB" id="A0A5B7YJS5"/>
<dbReference type="SUPFAM" id="SSF51197">
    <property type="entry name" value="Clavaminate synthase-like"/>
    <property type="match status" value="1"/>
</dbReference>
<accession>A0A5B7YJS5</accession>
<sequence length="301" mass="34227">MIYYPASRARFFSRLFNWARRTTRRFHLSETIRICRQLIHFGPWRYSIIALIQFFRGPARWRPTDKSLMPELNARAIASALDANGVYKAGVLPQAFTDSMTHITDQLPAAEYHQSHEVSQHVAQIASDPAIINVVSEYLQCEPVLIESSIFVTNPETGKKPLSQNHFHYDYAGWQSLNVFVYLTDVSITSSHHVVIAGSHKRMSLRTLISGGVSDEHAYSSLYHDIMPITGKAGTVFFENVESLHKRTQGAERRVLLNLTFTSHRNLLSHGRAHPRQLKKRDTIFAEITEQASEKNPAADL</sequence>
<dbReference type="Pfam" id="PF05721">
    <property type="entry name" value="PhyH"/>
    <property type="match status" value="1"/>
</dbReference>
<name>A0A5B7YJS5_9ALTE</name>
<evidence type="ECO:0000313" key="2">
    <source>
        <dbReference type="Proteomes" id="UP000304912"/>
    </source>
</evidence>